<feature type="compositionally biased region" description="Pro residues" evidence="7">
    <location>
        <begin position="7"/>
        <end position="18"/>
    </location>
</feature>
<dbReference type="CDD" id="cd02257">
    <property type="entry name" value="Peptidase_C19"/>
    <property type="match status" value="1"/>
</dbReference>
<dbReference type="Pfam" id="PF00443">
    <property type="entry name" value="UCH"/>
    <property type="match status" value="1"/>
</dbReference>
<name>A0A1J9QXK3_9EURO</name>
<feature type="compositionally biased region" description="Pro residues" evidence="7">
    <location>
        <begin position="386"/>
        <end position="398"/>
    </location>
</feature>
<dbReference type="STRING" id="1447872.A0A1J9QXK3"/>
<dbReference type="InterPro" id="IPR050164">
    <property type="entry name" value="Peptidase_C19"/>
</dbReference>
<evidence type="ECO:0000256" key="4">
    <source>
        <dbReference type="ARBA" id="ARBA00022801"/>
    </source>
</evidence>
<feature type="domain" description="USP" evidence="8">
    <location>
        <begin position="457"/>
        <end position="843"/>
    </location>
</feature>
<dbReference type="InterPro" id="IPR018200">
    <property type="entry name" value="USP_CS"/>
</dbReference>
<keyword evidence="3 6" id="KW-0833">Ubl conjugation pathway</keyword>
<sequence>MMNHHLPPMPHGQPPIPVPRRQHDLPYVSGPPNIRPAPGYMGYHQPHAHANGPPAALYPAQQYQHWYPYQQIPPPHPPPQQFQPNAPLIVSSYPRSQPPPPVLSGSLSGPPPLPQQPLQQPTPQASHAPAQSSTAASTPLQSSFSTTPTPSSAPSSAVLDSQGNLPVKPFANPQPVQSTGFNPGKGSSNSPAPQTPPPYRPVNSPERTKTSTPLSRQLFQPPLPWLSVPDAPFPARAPRRRRKPRTLPASSVSVEFSTKADHANAAAQEFASVEVPLKTAPSESGKEARATPQPSSEIGLAQPTTPSTVTSQASAKLQHTLAQTGGARQAVPIVPVVPIIPSSPSTSKQPPASPTKITAETPKPDGPQTTDNVALSAESAATAQEPPKPTTPVRPPPKSWADLVRTKAPASAADASSSSLGIGGLGVSKGESLFDVINNLGSNAEQHGNKIAFIEPRGLVNTGNMCYMNSILQILVFCVPFYEFLDKIGRRAVHSFKSDLPLIDAMIMFVREFRVIDAATSIEQLRLRLKQTELEQYGESFIPEYVYQVIRHLPRFRDMRRGHQQDAQEFLGFLLEELHDECTKAAKHAAASAESETLTPVETDSSSAASEPSVEGWLEVGHKQKPAITRSSGHISAESPITKIFGGKLRSEFRVPGNKNSVTLEPYQSLQLDIGSPQVNNIIDALKGLTKPETMQGDFNSSRGPKVTATKQVFIESLPPVLILHLKRFQYDNITKGTQKIWKKVGYPLELELPKEVFPPHRRNILSAQGSGLPKYRLTGVIYHHGKNASGGHYTVDIRRQDGREWIRLDDTVIRRVRSEEIANAGSEEDHSALAAALEQDKYADKPTQGNIFEQFDVEREERQESEQGWSHVNGHSGNSGSGHASKKSMAAVVNGTASPSGESSSGKRTPSSSRFGAGVRDNKVAYLLFYQKI</sequence>
<feature type="compositionally biased region" description="Polar residues" evidence="7">
    <location>
        <begin position="174"/>
        <end position="192"/>
    </location>
</feature>
<dbReference type="Proteomes" id="UP000182235">
    <property type="component" value="Unassembled WGS sequence"/>
</dbReference>
<feature type="compositionally biased region" description="Polar residues" evidence="7">
    <location>
        <begin position="598"/>
        <end position="610"/>
    </location>
</feature>
<dbReference type="EMBL" id="LGRN01000001">
    <property type="protein sequence ID" value="OJD20053.1"/>
    <property type="molecule type" value="Genomic_DNA"/>
</dbReference>
<evidence type="ECO:0000256" key="1">
    <source>
        <dbReference type="ARBA" id="ARBA00000707"/>
    </source>
</evidence>
<evidence type="ECO:0000259" key="8">
    <source>
        <dbReference type="PROSITE" id="PS50235"/>
    </source>
</evidence>
<feature type="compositionally biased region" description="Low complexity" evidence="7">
    <location>
        <begin position="869"/>
        <end position="884"/>
    </location>
</feature>
<organism evidence="9 10">
    <name type="scientific">Emergomyces pasteurianus Ep9510</name>
    <dbReference type="NCBI Taxonomy" id="1447872"/>
    <lineage>
        <taxon>Eukaryota</taxon>
        <taxon>Fungi</taxon>
        <taxon>Dikarya</taxon>
        <taxon>Ascomycota</taxon>
        <taxon>Pezizomycotina</taxon>
        <taxon>Eurotiomycetes</taxon>
        <taxon>Eurotiomycetidae</taxon>
        <taxon>Onygenales</taxon>
        <taxon>Ajellomycetaceae</taxon>
        <taxon>Emergomyces</taxon>
    </lineage>
</organism>
<dbReference type="AlphaFoldDB" id="A0A1J9QXK3"/>
<dbReference type="GO" id="GO:0016579">
    <property type="term" value="P:protein deubiquitination"/>
    <property type="evidence" value="ECO:0007669"/>
    <property type="project" value="InterPro"/>
</dbReference>
<dbReference type="GO" id="GO:0006508">
    <property type="term" value="P:proteolysis"/>
    <property type="evidence" value="ECO:0007669"/>
    <property type="project" value="UniProtKB-KW"/>
</dbReference>
<evidence type="ECO:0000313" key="10">
    <source>
        <dbReference type="Proteomes" id="UP000182235"/>
    </source>
</evidence>
<evidence type="ECO:0000256" key="6">
    <source>
        <dbReference type="RuleBase" id="RU366025"/>
    </source>
</evidence>
<reference evidence="9 10" key="1">
    <citation type="submission" date="2015-07" db="EMBL/GenBank/DDBJ databases">
        <title>Emmonsia species relationships and genome sequence.</title>
        <authorList>
            <consortium name="The Broad Institute Genomics Platform"/>
            <person name="Cuomo C.A."/>
            <person name="Munoz J.F."/>
            <person name="Imamovic A."/>
            <person name="Priest M.E."/>
            <person name="Young S."/>
            <person name="Clay O.K."/>
            <person name="McEwen J.G."/>
        </authorList>
    </citation>
    <scope>NUCLEOTIDE SEQUENCE [LARGE SCALE GENOMIC DNA]</scope>
    <source>
        <strain evidence="9 10">UAMH 9510</strain>
    </source>
</reference>
<feature type="region of interest" description="Disordered" evidence="7">
    <location>
        <begin position="859"/>
        <end position="918"/>
    </location>
</feature>
<dbReference type="GO" id="GO:0004843">
    <property type="term" value="F:cysteine-type deubiquitinase activity"/>
    <property type="evidence" value="ECO:0007669"/>
    <property type="project" value="UniProtKB-UniRule"/>
</dbReference>
<dbReference type="InterPro" id="IPR038765">
    <property type="entry name" value="Papain-like_cys_pep_sf"/>
</dbReference>
<gene>
    <name evidence="9" type="ORF">AJ78_00069</name>
</gene>
<dbReference type="OrthoDB" id="429671at2759"/>
<feature type="compositionally biased region" description="Pro residues" evidence="7">
    <location>
        <begin position="71"/>
        <end position="81"/>
    </location>
</feature>
<feature type="compositionally biased region" description="Low complexity" evidence="7">
    <location>
        <begin position="116"/>
        <end position="156"/>
    </location>
</feature>
<keyword evidence="2 6" id="KW-0645">Protease</keyword>
<protein>
    <recommendedName>
        <fullName evidence="6">Ubiquitin carboxyl-terminal hydrolase</fullName>
        <ecNumber evidence="6">3.4.19.12</ecNumber>
    </recommendedName>
</protein>
<feature type="region of interest" description="Disordered" evidence="7">
    <location>
        <begin position="265"/>
        <end position="326"/>
    </location>
</feature>
<feature type="region of interest" description="Disordered" evidence="7">
    <location>
        <begin position="341"/>
        <end position="400"/>
    </location>
</feature>
<dbReference type="PROSITE" id="PS00972">
    <property type="entry name" value="USP_1"/>
    <property type="match status" value="1"/>
</dbReference>
<dbReference type="GO" id="GO:0005829">
    <property type="term" value="C:cytosol"/>
    <property type="evidence" value="ECO:0007669"/>
    <property type="project" value="TreeGrafter"/>
</dbReference>
<comment type="similarity">
    <text evidence="6">Belongs to the peptidase C19 family.</text>
</comment>
<dbReference type="PANTHER" id="PTHR24006:SF687">
    <property type="entry name" value="UBIQUITIN CARBOXYL-TERMINAL HYDROLASE 10"/>
    <property type="match status" value="1"/>
</dbReference>
<comment type="caution">
    <text evidence="9">The sequence shown here is derived from an EMBL/GenBank/DDBJ whole genome shotgun (WGS) entry which is preliminary data.</text>
</comment>
<dbReference type="GO" id="GO:0005634">
    <property type="term" value="C:nucleus"/>
    <property type="evidence" value="ECO:0007669"/>
    <property type="project" value="TreeGrafter"/>
</dbReference>
<comment type="catalytic activity">
    <reaction evidence="1 6">
        <text>Thiol-dependent hydrolysis of ester, thioester, amide, peptide and isopeptide bonds formed by the C-terminal Gly of ubiquitin (a 76-residue protein attached to proteins as an intracellular targeting signal).</text>
        <dbReference type="EC" id="3.4.19.12"/>
    </reaction>
</comment>
<dbReference type="PROSITE" id="PS50235">
    <property type="entry name" value="USP_3"/>
    <property type="match status" value="1"/>
</dbReference>
<evidence type="ECO:0000256" key="3">
    <source>
        <dbReference type="ARBA" id="ARBA00022786"/>
    </source>
</evidence>
<proteinExistence type="inferred from homology"/>
<dbReference type="PANTHER" id="PTHR24006">
    <property type="entry name" value="UBIQUITIN CARBOXYL-TERMINAL HYDROLASE"/>
    <property type="match status" value="1"/>
</dbReference>
<feature type="compositionally biased region" description="Low complexity" evidence="7">
    <location>
        <begin position="341"/>
        <end position="356"/>
    </location>
</feature>
<dbReference type="PROSITE" id="PS00973">
    <property type="entry name" value="USP_2"/>
    <property type="match status" value="1"/>
</dbReference>
<evidence type="ECO:0000256" key="7">
    <source>
        <dbReference type="SAM" id="MobiDB-lite"/>
    </source>
</evidence>
<dbReference type="InterPro" id="IPR028889">
    <property type="entry name" value="USP"/>
</dbReference>
<dbReference type="InterPro" id="IPR001394">
    <property type="entry name" value="Peptidase_C19_UCH"/>
</dbReference>
<keyword evidence="4 6" id="KW-0378">Hydrolase</keyword>
<feature type="region of interest" description="Disordered" evidence="7">
    <location>
        <begin position="590"/>
        <end position="615"/>
    </location>
</feature>
<accession>A0A1J9QXK3</accession>
<feature type="compositionally biased region" description="Low complexity" evidence="7">
    <location>
        <begin position="901"/>
        <end position="915"/>
    </location>
</feature>
<feature type="region of interest" description="Disordered" evidence="7">
    <location>
        <begin position="1"/>
        <end position="23"/>
    </location>
</feature>
<feature type="compositionally biased region" description="Polar residues" evidence="7">
    <location>
        <begin position="292"/>
        <end position="323"/>
    </location>
</feature>
<dbReference type="VEuPathDB" id="FungiDB:AJ78_00069"/>
<evidence type="ECO:0000256" key="2">
    <source>
        <dbReference type="ARBA" id="ARBA00022670"/>
    </source>
</evidence>
<keyword evidence="10" id="KW-1185">Reference proteome</keyword>
<keyword evidence="5 6" id="KW-0788">Thiol protease</keyword>
<dbReference type="SUPFAM" id="SSF54001">
    <property type="entry name" value="Cysteine proteinases"/>
    <property type="match status" value="1"/>
</dbReference>
<evidence type="ECO:0000256" key="5">
    <source>
        <dbReference type="ARBA" id="ARBA00022807"/>
    </source>
</evidence>
<evidence type="ECO:0000313" key="9">
    <source>
        <dbReference type="EMBL" id="OJD20053.1"/>
    </source>
</evidence>
<feature type="region of interest" description="Disordered" evidence="7">
    <location>
        <begin position="68"/>
        <end position="253"/>
    </location>
</feature>
<dbReference type="Gene3D" id="3.90.70.10">
    <property type="entry name" value="Cysteine proteinases"/>
    <property type="match status" value="1"/>
</dbReference>
<dbReference type="EC" id="3.4.19.12" evidence="6"/>